<evidence type="ECO:0000313" key="2">
    <source>
        <dbReference type="Proteomes" id="UP000094626"/>
    </source>
</evidence>
<dbReference type="KEGG" id="nre:BES08_11010"/>
<dbReference type="RefSeq" id="WP_069708289.1">
    <property type="nucleotide sequence ID" value="NZ_CP017075.1"/>
</dbReference>
<dbReference type="AlphaFoldDB" id="A0A1D8A539"/>
<evidence type="ECO:0000313" key="1">
    <source>
        <dbReference type="EMBL" id="AOR77221.1"/>
    </source>
</evidence>
<dbReference type="Proteomes" id="UP000094626">
    <property type="component" value="Chromosome"/>
</dbReference>
<keyword evidence="2" id="KW-1185">Reference proteome</keyword>
<sequence length="144" mass="14807">MALFDEAGLFSEDQAITVTARSTNIIDFGAPETPIGNVGPVVGDLGLSEIEILVQVTEAFVGLTSLAVAIQFDDDVAFGSPTTLITSQPVPVANLKVGYKFRVPAQIPEGALERYASLNYVVAGGPATAGKVFAGIVASRPGAV</sequence>
<gene>
    <name evidence="1" type="ORF">BES08_11010</name>
</gene>
<dbReference type="OrthoDB" id="5455995at2"/>
<name>A0A1D8A539_9SPHN</name>
<accession>A0A1D8A539</accession>
<organism evidence="1 2">
    <name type="scientific">Novosphingobium resinovorum</name>
    <dbReference type="NCBI Taxonomy" id="158500"/>
    <lineage>
        <taxon>Bacteria</taxon>
        <taxon>Pseudomonadati</taxon>
        <taxon>Pseudomonadota</taxon>
        <taxon>Alphaproteobacteria</taxon>
        <taxon>Sphingomonadales</taxon>
        <taxon>Sphingomonadaceae</taxon>
        <taxon>Novosphingobium</taxon>
    </lineage>
</organism>
<proteinExistence type="predicted"/>
<dbReference type="EMBL" id="CP017075">
    <property type="protein sequence ID" value="AOR77221.1"/>
    <property type="molecule type" value="Genomic_DNA"/>
</dbReference>
<dbReference type="Gene3D" id="2.60.120.1110">
    <property type="match status" value="1"/>
</dbReference>
<reference evidence="2" key="1">
    <citation type="journal article" date="2017" name="J. Biotechnol.">
        <title>Complete genome sequence of Novosphingobium resinovorum SA1, a versatile xenobiotic-degrading bacterium capable of utilizing sulfanilic acid.</title>
        <authorList>
            <person name="Hegedus B."/>
            <person name="Kos P.B."/>
            <person name="Balint B."/>
            <person name="Maroti G."/>
            <person name="Gan H.M."/>
            <person name="Perei K."/>
            <person name="Rakhely G."/>
        </authorList>
    </citation>
    <scope>NUCLEOTIDE SEQUENCE [LARGE SCALE GENOMIC DNA]</scope>
    <source>
        <strain evidence="2">SA1</strain>
    </source>
</reference>
<dbReference type="InterPro" id="IPR048922">
    <property type="entry name" value="Bbp16"/>
</dbReference>
<dbReference type="Pfam" id="PF21190">
    <property type="entry name" value="Bbp16"/>
    <property type="match status" value="1"/>
</dbReference>
<protein>
    <submittedName>
        <fullName evidence="1">Uncharacterized protein</fullName>
    </submittedName>
</protein>